<evidence type="ECO:0000313" key="3">
    <source>
        <dbReference type="EMBL" id="GGZ11293.1"/>
    </source>
</evidence>
<keyword evidence="4" id="KW-1185">Reference proteome</keyword>
<dbReference type="SUPFAM" id="SSF49329">
    <property type="entry name" value="Cu,Zn superoxide dismutase-like"/>
    <property type="match status" value="1"/>
</dbReference>
<reference evidence="3" key="1">
    <citation type="journal article" date="2014" name="Int. J. Syst. Evol. Microbiol.">
        <title>Complete genome sequence of Corynebacterium casei LMG S-19264T (=DSM 44701T), isolated from a smear-ripened cheese.</title>
        <authorList>
            <consortium name="US DOE Joint Genome Institute (JGI-PGF)"/>
            <person name="Walter F."/>
            <person name="Albersmeier A."/>
            <person name="Kalinowski J."/>
            <person name="Ruckert C."/>
        </authorList>
    </citation>
    <scope>NUCLEOTIDE SEQUENCE</scope>
    <source>
        <strain evidence="3">JCM 4815</strain>
    </source>
</reference>
<dbReference type="EMBL" id="BMVW01000005">
    <property type="protein sequence ID" value="GGZ11293.1"/>
    <property type="molecule type" value="Genomic_DNA"/>
</dbReference>
<dbReference type="RefSeq" id="WP_189859740.1">
    <property type="nucleotide sequence ID" value="NZ_BMVW01000005.1"/>
</dbReference>
<gene>
    <name evidence="3" type="ORF">GCM10010365_33520</name>
</gene>
<dbReference type="GO" id="GO:0006801">
    <property type="term" value="P:superoxide metabolic process"/>
    <property type="evidence" value="ECO:0007669"/>
    <property type="project" value="InterPro"/>
</dbReference>
<organism evidence="3 4">
    <name type="scientific">Streptomyces poonensis</name>
    <dbReference type="NCBI Taxonomy" id="68255"/>
    <lineage>
        <taxon>Bacteria</taxon>
        <taxon>Bacillati</taxon>
        <taxon>Actinomycetota</taxon>
        <taxon>Actinomycetes</taxon>
        <taxon>Kitasatosporales</taxon>
        <taxon>Streptomycetaceae</taxon>
        <taxon>Streptomyces</taxon>
    </lineage>
</organism>
<sequence>MVAGMAVALTAAVVTGLGGTTDSGGEYWKRSTATFAPPGTSAPVAVTYDRTLVPEGSSIEVQQRTGAGGATTVRLRVTGLRAGHTYGAHVHQKPCGTDPESSGGHYQHQPPDAAADNEVWLDFTADDRGAGEATVRHDWEFRPGEASSLVLHDRPGDSGARVGCLTVPFGRTGQDAGPFGRTGQDTVPMGWAGPAAAAYGSVGQGVVPYGWAGEGLVPYGWAGPAAGSFWWSR</sequence>
<dbReference type="Gene3D" id="2.60.40.200">
    <property type="entry name" value="Superoxide dismutase, copper/zinc binding domain"/>
    <property type="match status" value="1"/>
</dbReference>
<evidence type="ECO:0000256" key="2">
    <source>
        <dbReference type="SAM" id="MobiDB-lite"/>
    </source>
</evidence>
<dbReference type="Proteomes" id="UP000622166">
    <property type="component" value="Unassembled WGS sequence"/>
</dbReference>
<comment type="caution">
    <text evidence="3">The sequence shown here is derived from an EMBL/GenBank/DDBJ whole genome shotgun (WGS) entry which is preliminary data.</text>
</comment>
<evidence type="ECO:0000313" key="4">
    <source>
        <dbReference type="Proteomes" id="UP000622166"/>
    </source>
</evidence>
<reference evidence="3" key="2">
    <citation type="submission" date="2020-09" db="EMBL/GenBank/DDBJ databases">
        <authorList>
            <person name="Sun Q."/>
            <person name="Ohkuma M."/>
        </authorList>
    </citation>
    <scope>NUCLEOTIDE SEQUENCE</scope>
    <source>
        <strain evidence="3">JCM 4815</strain>
    </source>
</reference>
<dbReference type="AlphaFoldDB" id="A0A918UHY9"/>
<proteinExistence type="inferred from homology"/>
<accession>A0A918UHY9</accession>
<evidence type="ECO:0000256" key="1">
    <source>
        <dbReference type="ARBA" id="ARBA00010457"/>
    </source>
</evidence>
<dbReference type="InterPro" id="IPR036423">
    <property type="entry name" value="SOD-like_Cu/Zn_dom_sf"/>
</dbReference>
<comment type="similarity">
    <text evidence="1">Belongs to the Cu-Zn superoxide dismutase family.</text>
</comment>
<name>A0A918UHY9_9ACTN</name>
<evidence type="ECO:0008006" key="5">
    <source>
        <dbReference type="Google" id="ProtNLM"/>
    </source>
</evidence>
<feature type="region of interest" description="Disordered" evidence="2">
    <location>
        <begin position="88"/>
        <end position="112"/>
    </location>
</feature>
<dbReference type="GO" id="GO:0046872">
    <property type="term" value="F:metal ion binding"/>
    <property type="evidence" value="ECO:0007669"/>
    <property type="project" value="InterPro"/>
</dbReference>
<protein>
    <recommendedName>
        <fullName evidence="5">Superoxide dismutase</fullName>
    </recommendedName>
</protein>